<proteinExistence type="inferred from homology"/>
<evidence type="ECO:0000256" key="4">
    <source>
        <dbReference type="SAM" id="MobiDB-lite"/>
    </source>
</evidence>
<keyword evidence="2" id="KW-0045">Antibiotic biosynthesis</keyword>
<feature type="compositionally biased region" description="Basic and acidic residues" evidence="4">
    <location>
        <begin position="344"/>
        <end position="357"/>
    </location>
</feature>
<dbReference type="SUPFAM" id="SSF51197">
    <property type="entry name" value="Clavaminate synthase-like"/>
    <property type="match status" value="1"/>
</dbReference>
<dbReference type="Gene3D" id="2.60.120.330">
    <property type="entry name" value="B-lactam Antibiotic, Isopenicillin N Synthase, Chain"/>
    <property type="match status" value="1"/>
</dbReference>
<dbReference type="Proteomes" id="UP000262477">
    <property type="component" value="Unassembled WGS sequence"/>
</dbReference>
<accession>A0A371Q712</accession>
<comment type="similarity">
    <text evidence="3">Belongs to the iron/ascorbate-dependent oxidoreductase family.</text>
</comment>
<gene>
    <name evidence="6" type="ORF">DY245_10100</name>
</gene>
<evidence type="ECO:0000256" key="3">
    <source>
        <dbReference type="RuleBase" id="RU003682"/>
    </source>
</evidence>
<name>A0A371Q712_STRIH</name>
<dbReference type="Pfam" id="PF03171">
    <property type="entry name" value="2OG-FeII_Oxy"/>
    <property type="match status" value="1"/>
</dbReference>
<keyword evidence="3" id="KW-0408">Iron</keyword>
<keyword evidence="3" id="KW-0479">Metal-binding</keyword>
<keyword evidence="7" id="KW-1185">Reference proteome</keyword>
<dbReference type="PROSITE" id="PS51471">
    <property type="entry name" value="FE2OG_OXY"/>
    <property type="match status" value="1"/>
</dbReference>
<dbReference type="RefSeq" id="WP_128505740.1">
    <property type="nucleotide sequence ID" value="NZ_QUAC01000073.1"/>
</dbReference>
<evidence type="ECO:0000259" key="5">
    <source>
        <dbReference type="PROSITE" id="PS51471"/>
    </source>
</evidence>
<dbReference type="InterPro" id="IPR026992">
    <property type="entry name" value="DIOX_N"/>
</dbReference>
<comment type="pathway">
    <text evidence="1">Antibiotic biosynthesis.</text>
</comment>
<dbReference type="OrthoDB" id="21825at2"/>
<organism evidence="6 7">
    <name type="scientific">Streptomyces inhibens</name>
    <dbReference type="NCBI Taxonomy" id="2293571"/>
    <lineage>
        <taxon>Bacteria</taxon>
        <taxon>Bacillati</taxon>
        <taxon>Actinomycetota</taxon>
        <taxon>Actinomycetes</taxon>
        <taxon>Kitasatosporales</taxon>
        <taxon>Streptomycetaceae</taxon>
        <taxon>Streptomyces</taxon>
    </lineage>
</organism>
<evidence type="ECO:0000256" key="1">
    <source>
        <dbReference type="ARBA" id="ARBA00004792"/>
    </source>
</evidence>
<dbReference type="InterPro" id="IPR027443">
    <property type="entry name" value="IPNS-like_sf"/>
</dbReference>
<dbReference type="Pfam" id="PF14226">
    <property type="entry name" value="DIOX_N"/>
    <property type="match status" value="1"/>
</dbReference>
<protein>
    <submittedName>
        <fullName evidence="6">Isopenicillin N synthase family oxygenase</fullName>
    </submittedName>
</protein>
<feature type="region of interest" description="Disordered" evidence="4">
    <location>
        <begin position="335"/>
        <end position="357"/>
    </location>
</feature>
<comment type="caution">
    <text evidence="6">The sequence shown here is derived from an EMBL/GenBank/DDBJ whole genome shotgun (WGS) entry which is preliminary data.</text>
</comment>
<dbReference type="EMBL" id="QUAC01000073">
    <property type="protein sequence ID" value="REK90495.1"/>
    <property type="molecule type" value="Genomic_DNA"/>
</dbReference>
<dbReference type="InterPro" id="IPR044861">
    <property type="entry name" value="IPNS-like_FE2OG_OXY"/>
</dbReference>
<dbReference type="GO" id="GO:0017000">
    <property type="term" value="P:antibiotic biosynthetic process"/>
    <property type="evidence" value="ECO:0007669"/>
    <property type="project" value="UniProtKB-KW"/>
</dbReference>
<dbReference type="PANTHER" id="PTHR47990">
    <property type="entry name" value="2-OXOGLUTARATE (2OG) AND FE(II)-DEPENDENT OXYGENASE SUPERFAMILY PROTEIN-RELATED"/>
    <property type="match status" value="1"/>
</dbReference>
<sequence length="357" mass="38927">MGRTTGRATAVDGVLEVPVIDISDWKTGTEDDRAAIATAVDEAASTVGFMQIRGHGIPDSTVHALADALDAFFALPLEEKKQLRSPSPDINRGYTPPRTEKLSLSLGVPTVAEDLFEAFNVGSEASSFPGLNLPEAHYPANIWPAVPGFRRAVGEWCTHAGGLAEWLTEIFAHALGLAEGYFAPFTDHSLDVLRMNHYMLPDREITLDRDQMGMGAHTDYGIVTVLWADRVPGLQILDTRGGWHDVLPEPGCLLVNLGDLLARWTNDRWLSTMHRVLPPTDDNGRVVRRRSAAYFHDGNWDAEISCLPGCVPAGAEPLYPPTTVGRHLAEKLAGSRAGQLNENSPREAARLRAARND</sequence>
<evidence type="ECO:0000313" key="7">
    <source>
        <dbReference type="Proteomes" id="UP000262477"/>
    </source>
</evidence>
<evidence type="ECO:0000313" key="6">
    <source>
        <dbReference type="EMBL" id="REK90495.1"/>
    </source>
</evidence>
<reference evidence="6 7" key="1">
    <citation type="submission" date="2018-08" db="EMBL/GenBank/DDBJ databases">
        <title>Streptomyces NEAU-D10 sp. nov., a novel Actinomycete isolated from soil.</title>
        <authorList>
            <person name="Jin L."/>
        </authorList>
    </citation>
    <scope>NUCLEOTIDE SEQUENCE [LARGE SCALE GENOMIC DNA]</scope>
    <source>
        <strain evidence="6 7">NEAU-D10</strain>
    </source>
</reference>
<dbReference type="InterPro" id="IPR050231">
    <property type="entry name" value="Iron_ascorbate_oxido_reductase"/>
</dbReference>
<dbReference type="AlphaFoldDB" id="A0A371Q712"/>
<dbReference type="GO" id="GO:0046872">
    <property type="term" value="F:metal ion binding"/>
    <property type="evidence" value="ECO:0007669"/>
    <property type="project" value="UniProtKB-KW"/>
</dbReference>
<keyword evidence="3" id="KW-0560">Oxidoreductase</keyword>
<feature type="domain" description="Fe2OG dioxygenase" evidence="5">
    <location>
        <begin position="189"/>
        <end position="298"/>
    </location>
</feature>
<dbReference type="GO" id="GO:0016491">
    <property type="term" value="F:oxidoreductase activity"/>
    <property type="evidence" value="ECO:0007669"/>
    <property type="project" value="UniProtKB-KW"/>
</dbReference>
<evidence type="ECO:0000256" key="2">
    <source>
        <dbReference type="ARBA" id="ARBA00023194"/>
    </source>
</evidence>
<dbReference type="InterPro" id="IPR005123">
    <property type="entry name" value="Oxoglu/Fe-dep_dioxygenase_dom"/>
</dbReference>